<name>A0A094SDH1_9ZZZZ</name>
<gene>
    <name evidence="2" type="ORF">GM51_13015</name>
</gene>
<dbReference type="PROSITE" id="PS51471">
    <property type="entry name" value="FE2OG_OXY"/>
    <property type="match status" value="1"/>
</dbReference>
<dbReference type="Pfam" id="PF23169">
    <property type="entry name" value="HalD"/>
    <property type="match status" value="1"/>
</dbReference>
<dbReference type="Gene3D" id="2.60.120.620">
    <property type="entry name" value="q2cbj1_9rhob like domain"/>
    <property type="match status" value="1"/>
</dbReference>
<sequence length="265" mass="29820">MATIGAQIDLAKYPLDAPGSDKWNALVAQCRNDLDAKGMFELPGFLTADALRESATTILPRMANESVEIRREHNIYFLDKVDGLADDHPALKKIMTINHTLCGDQLVDTPVTTVYEWPHFREFIAATMSLPELHLMDDELARVNVLSYRPGEALNWHFDRSEFTITILLQRAEAGGIFEYRRELRTDDDPNYEGVGRMIAGNDPEVISVDVAPGALNVFRGHNTAHRVTTVGGDKERMVAVLSLYEKPGVRFSDSEKMGFYHRVR</sequence>
<protein>
    <recommendedName>
        <fullName evidence="1">Fe2OG dioxygenase domain-containing protein</fullName>
    </recommendedName>
</protein>
<feature type="domain" description="Fe2OG dioxygenase" evidence="1">
    <location>
        <begin position="139"/>
        <end position="246"/>
    </location>
</feature>
<evidence type="ECO:0000313" key="2">
    <source>
        <dbReference type="EMBL" id="KGA16228.1"/>
    </source>
</evidence>
<accession>A0A094SDH1</accession>
<proteinExistence type="predicted"/>
<dbReference type="EMBL" id="JNSL01000090">
    <property type="protein sequence ID" value="KGA16228.1"/>
    <property type="molecule type" value="Genomic_DNA"/>
</dbReference>
<dbReference type="InterPro" id="IPR005123">
    <property type="entry name" value="Oxoglu/Fe-dep_dioxygenase_dom"/>
</dbReference>
<dbReference type="AlphaFoldDB" id="A0A094SDH1"/>
<evidence type="ECO:0000259" key="1">
    <source>
        <dbReference type="PROSITE" id="PS51471"/>
    </source>
</evidence>
<dbReference type="InterPro" id="IPR056470">
    <property type="entry name" value="BesD/HalB-like"/>
</dbReference>
<organism evidence="2">
    <name type="scientific">freshwater metagenome</name>
    <dbReference type="NCBI Taxonomy" id="449393"/>
    <lineage>
        <taxon>unclassified sequences</taxon>
        <taxon>metagenomes</taxon>
        <taxon>ecological metagenomes</taxon>
    </lineage>
</organism>
<comment type="caution">
    <text evidence="2">The sequence shown here is derived from an EMBL/GenBank/DDBJ whole genome shotgun (WGS) entry which is preliminary data.</text>
</comment>
<reference evidence="2" key="1">
    <citation type="submission" date="2014-06" db="EMBL/GenBank/DDBJ databases">
        <title>Key roles for freshwater Actinobacteria revealed by deep metagenomic sequencing.</title>
        <authorList>
            <person name="Ghai R."/>
            <person name="Mizuno C.M."/>
            <person name="Picazo A."/>
            <person name="Camacho A."/>
            <person name="Rodriguez-Valera F."/>
        </authorList>
    </citation>
    <scope>NUCLEOTIDE SEQUENCE</scope>
</reference>